<gene>
    <name evidence="2" type="ORF">ANN_09885</name>
</gene>
<reference evidence="2 3" key="1">
    <citation type="journal article" date="2022" name="Allergy">
        <title>Genome assembly and annotation of Periplaneta americana reveal a comprehensive cockroach allergen profile.</title>
        <authorList>
            <person name="Wang L."/>
            <person name="Xiong Q."/>
            <person name="Saelim N."/>
            <person name="Wang L."/>
            <person name="Nong W."/>
            <person name="Wan A.T."/>
            <person name="Shi M."/>
            <person name="Liu X."/>
            <person name="Cao Q."/>
            <person name="Hui J.H.L."/>
            <person name="Sookrung N."/>
            <person name="Leung T.F."/>
            <person name="Tungtrongchitr A."/>
            <person name="Tsui S.K.W."/>
        </authorList>
    </citation>
    <scope>NUCLEOTIDE SEQUENCE [LARGE SCALE GENOMIC DNA]</scope>
    <source>
        <strain evidence="2">PWHHKU_190912</strain>
    </source>
</reference>
<sequence>MAQSSLKGKRERLLLNSPKRKTARFGKGTPIRGQAREMVYSLRAYFELERQNEGPLIDVNKVLERTAAALNISRNTVINSGKEKCEKEKEDGKPSGPSDSLLETPGKANFILPPHINLEPDLKKQELMDLANMYKPRIPIYAIDKLAKRHGHSVIRFPPYHAHLYPTEHIWTQEKNYVARINKKFTIAEAERLTREGIQEVNIIILSNETSVSSKKLRNAKC</sequence>
<comment type="caution">
    <text evidence="2">The sequence shown here is derived from an EMBL/GenBank/DDBJ whole genome shotgun (WGS) entry which is preliminary data.</text>
</comment>
<feature type="region of interest" description="Disordered" evidence="1">
    <location>
        <begin position="1"/>
        <end position="27"/>
    </location>
</feature>
<evidence type="ECO:0000256" key="1">
    <source>
        <dbReference type="SAM" id="MobiDB-lite"/>
    </source>
</evidence>
<feature type="compositionally biased region" description="Basic and acidic residues" evidence="1">
    <location>
        <begin position="81"/>
        <end position="93"/>
    </location>
</feature>
<name>A0ABQ8TP13_PERAM</name>
<dbReference type="Proteomes" id="UP001148838">
    <property type="component" value="Unassembled WGS sequence"/>
</dbReference>
<feature type="region of interest" description="Disordered" evidence="1">
    <location>
        <begin position="81"/>
        <end position="104"/>
    </location>
</feature>
<protein>
    <submittedName>
        <fullName evidence="2">Uncharacterized protein</fullName>
    </submittedName>
</protein>
<dbReference type="PANTHER" id="PTHR33939:SF1">
    <property type="entry name" value="DUF4371 DOMAIN-CONTAINING PROTEIN"/>
    <property type="match status" value="1"/>
</dbReference>
<evidence type="ECO:0000313" key="3">
    <source>
        <dbReference type="Proteomes" id="UP001148838"/>
    </source>
</evidence>
<dbReference type="PANTHER" id="PTHR33939">
    <property type="entry name" value="PROTEIN CBG22215"/>
    <property type="match status" value="1"/>
</dbReference>
<accession>A0ABQ8TP13</accession>
<proteinExistence type="predicted"/>
<dbReference type="InterPro" id="IPR036397">
    <property type="entry name" value="RNaseH_sf"/>
</dbReference>
<dbReference type="EMBL" id="JAJSOF020000005">
    <property type="protein sequence ID" value="KAJ4447876.1"/>
    <property type="molecule type" value="Genomic_DNA"/>
</dbReference>
<dbReference type="Gene3D" id="3.30.420.10">
    <property type="entry name" value="Ribonuclease H-like superfamily/Ribonuclease H"/>
    <property type="match status" value="1"/>
</dbReference>
<evidence type="ECO:0000313" key="2">
    <source>
        <dbReference type="EMBL" id="KAJ4447876.1"/>
    </source>
</evidence>
<organism evidence="2 3">
    <name type="scientific">Periplaneta americana</name>
    <name type="common">American cockroach</name>
    <name type="synonym">Blatta americana</name>
    <dbReference type="NCBI Taxonomy" id="6978"/>
    <lineage>
        <taxon>Eukaryota</taxon>
        <taxon>Metazoa</taxon>
        <taxon>Ecdysozoa</taxon>
        <taxon>Arthropoda</taxon>
        <taxon>Hexapoda</taxon>
        <taxon>Insecta</taxon>
        <taxon>Pterygota</taxon>
        <taxon>Neoptera</taxon>
        <taxon>Polyneoptera</taxon>
        <taxon>Dictyoptera</taxon>
        <taxon>Blattodea</taxon>
        <taxon>Blattoidea</taxon>
        <taxon>Blattidae</taxon>
        <taxon>Blattinae</taxon>
        <taxon>Periplaneta</taxon>
    </lineage>
</organism>
<keyword evidence="3" id="KW-1185">Reference proteome</keyword>